<evidence type="ECO:0000313" key="7">
    <source>
        <dbReference type="EMBL" id="GGO64127.1"/>
    </source>
</evidence>
<dbReference type="Pfam" id="PF07690">
    <property type="entry name" value="MFS_1"/>
    <property type="match status" value="1"/>
</dbReference>
<evidence type="ECO:0000256" key="2">
    <source>
        <dbReference type="ARBA" id="ARBA00022692"/>
    </source>
</evidence>
<sequence length="396" mass="40622">MPSSLIARRNALFALFLLPGLGISSWVTRTPDVRNLLDASTAQMGFILFGLSIGSMIGILGSGPLVARFGTRPVIMTGGFVVASGVTVVGVGAAIAQPWLVAFGLGLIGLGMGGGEVAMNVDGAEVERLLHRSVMPTLHGFFSFGTVIGALIGMGLTAVQFPVVWHLVITAAVMAGAIVVAIRSVPAGFGKHEAAHRAERADHPPVWRDVHLLMIGGIVLALAMSEGAAGDWLPLLMVDGHGFSDAIGSATYAIFAICMTAGRFGGGWFVDRFGRAIVLAISAIVAGIGLAIVVFVDNQVAAAVAVVFWGIGTSLGFPVAMSAAGDSGENSAARVSFTATIGYIAFLVGPPLLGMLGEHFGLRLAMLVVLALIAIAVLLTPGIRRRPTAPAPASRA</sequence>
<comment type="caution">
    <text evidence="7">The sequence shown here is derived from an EMBL/GenBank/DDBJ whole genome shotgun (WGS) entry which is preliminary data.</text>
</comment>
<feature type="transmembrane region" description="Helical" evidence="5">
    <location>
        <begin position="302"/>
        <end position="323"/>
    </location>
</feature>
<proteinExistence type="predicted"/>
<feature type="transmembrane region" description="Helical" evidence="5">
    <location>
        <begin position="140"/>
        <end position="159"/>
    </location>
</feature>
<evidence type="ECO:0000256" key="4">
    <source>
        <dbReference type="ARBA" id="ARBA00023136"/>
    </source>
</evidence>
<accession>A0ABQ2N5W6</accession>
<feature type="transmembrane region" description="Helical" evidence="5">
    <location>
        <begin position="277"/>
        <end position="296"/>
    </location>
</feature>
<evidence type="ECO:0000256" key="1">
    <source>
        <dbReference type="ARBA" id="ARBA00004651"/>
    </source>
</evidence>
<dbReference type="EMBL" id="BMMQ01000005">
    <property type="protein sequence ID" value="GGO64127.1"/>
    <property type="molecule type" value="Genomic_DNA"/>
</dbReference>
<dbReference type="Gene3D" id="1.20.1250.20">
    <property type="entry name" value="MFS general substrate transporter like domains"/>
    <property type="match status" value="2"/>
</dbReference>
<comment type="subcellular location">
    <subcellularLocation>
        <location evidence="1">Cell membrane</location>
        <topology evidence="1">Multi-pass membrane protein</topology>
    </subcellularLocation>
</comment>
<evidence type="ECO:0000256" key="5">
    <source>
        <dbReference type="SAM" id="Phobius"/>
    </source>
</evidence>
<feature type="transmembrane region" description="Helical" evidence="5">
    <location>
        <begin position="335"/>
        <end position="354"/>
    </location>
</feature>
<organism evidence="7 8">
    <name type="scientific">Microbacterium nanhaiense</name>
    <dbReference type="NCBI Taxonomy" id="1301026"/>
    <lineage>
        <taxon>Bacteria</taxon>
        <taxon>Bacillati</taxon>
        <taxon>Actinomycetota</taxon>
        <taxon>Actinomycetes</taxon>
        <taxon>Micrococcales</taxon>
        <taxon>Microbacteriaceae</taxon>
        <taxon>Microbacterium</taxon>
    </lineage>
</organism>
<dbReference type="PANTHER" id="PTHR23514">
    <property type="entry name" value="BYPASS OF STOP CODON PROTEIN 6"/>
    <property type="match status" value="1"/>
</dbReference>
<feature type="transmembrane region" description="Helical" evidence="5">
    <location>
        <begin position="46"/>
        <end position="67"/>
    </location>
</feature>
<dbReference type="PROSITE" id="PS50850">
    <property type="entry name" value="MFS"/>
    <property type="match status" value="1"/>
</dbReference>
<reference evidence="8" key="1">
    <citation type="journal article" date="2019" name="Int. J. Syst. Evol. Microbiol.">
        <title>The Global Catalogue of Microorganisms (GCM) 10K type strain sequencing project: providing services to taxonomists for standard genome sequencing and annotation.</title>
        <authorList>
            <consortium name="The Broad Institute Genomics Platform"/>
            <consortium name="The Broad Institute Genome Sequencing Center for Infectious Disease"/>
            <person name="Wu L."/>
            <person name="Ma J."/>
        </authorList>
    </citation>
    <scope>NUCLEOTIDE SEQUENCE [LARGE SCALE GENOMIC DNA]</scope>
    <source>
        <strain evidence="8">CGMCC 4.7181</strain>
    </source>
</reference>
<dbReference type="Proteomes" id="UP000638043">
    <property type="component" value="Unassembled WGS sequence"/>
</dbReference>
<keyword evidence="2 5" id="KW-0812">Transmembrane</keyword>
<evidence type="ECO:0000256" key="3">
    <source>
        <dbReference type="ARBA" id="ARBA00022989"/>
    </source>
</evidence>
<evidence type="ECO:0000313" key="8">
    <source>
        <dbReference type="Proteomes" id="UP000638043"/>
    </source>
</evidence>
<feature type="transmembrane region" description="Helical" evidence="5">
    <location>
        <begin position="250"/>
        <end position="270"/>
    </location>
</feature>
<evidence type="ECO:0000259" key="6">
    <source>
        <dbReference type="PROSITE" id="PS50850"/>
    </source>
</evidence>
<keyword evidence="4 5" id="KW-0472">Membrane</keyword>
<dbReference type="InterPro" id="IPR051788">
    <property type="entry name" value="MFS_Transporter"/>
</dbReference>
<gene>
    <name evidence="7" type="ORF">GCM10010910_18240</name>
</gene>
<keyword evidence="3 5" id="KW-1133">Transmembrane helix</keyword>
<dbReference type="PANTHER" id="PTHR23514:SF13">
    <property type="entry name" value="INNER MEMBRANE PROTEIN YBJJ"/>
    <property type="match status" value="1"/>
</dbReference>
<feature type="transmembrane region" description="Helical" evidence="5">
    <location>
        <begin position="165"/>
        <end position="189"/>
    </location>
</feature>
<dbReference type="CDD" id="cd17393">
    <property type="entry name" value="MFS_MosC_like"/>
    <property type="match status" value="1"/>
</dbReference>
<feature type="transmembrane region" description="Helical" evidence="5">
    <location>
        <begin position="99"/>
        <end position="119"/>
    </location>
</feature>
<dbReference type="SUPFAM" id="SSF103473">
    <property type="entry name" value="MFS general substrate transporter"/>
    <property type="match status" value="1"/>
</dbReference>
<feature type="domain" description="Major facilitator superfamily (MFS) profile" evidence="6">
    <location>
        <begin position="1"/>
        <end position="388"/>
    </location>
</feature>
<feature type="transmembrane region" description="Helical" evidence="5">
    <location>
        <begin position="360"/>
        <end position="379"/>
    </location>
</feature>
<feature type="transmembrane region" description="Helical" evidence="5">
    <location>
        <begin position="74"/>
        <end position="93"/>
    </location>
</feature>
<dbReference type="InterPro" id="IPR036259">
    <property type="entry name" value="MFS_trans_sf"/>
</dbReference>
<protein>
    <submittedName>
        <fullName evidence="7">MFS transporter</fullName>
    </submittedName>
</protein>
<dbReference type="InterPro" id="IPR011701">
    <property type="entry name" value="MFS"/>
</dbReference>
<name>A0ABQ2N5W6_9MICO</name>
<dbReference type="RefSeq" id="WP_188701139.1">
    <property type="nucleotide sequence ID" value="NZ_BMMQ01000005.1"/>
</dbReference>
<keyword evidence="8" id="KW-1185">Reference proteome</keyword>
<dbReference type="InterPro" id="IPR020846">
    <property type="entry name" value="MFS_dom"/>
</dbReference>
<feature type="transmembrane region" description="Helical" evidence="5">
    <location>
        <begin position="210"/>
        <end position="230"/>
    </location>
</feature>